<evidence type="ECO:0000313" key="12">
    <source>
        <dbReference type="Proteomes" id="UP000186309"/>
    </source>
</evidence>
<dbReference type="PANTHER" id="PTHR43065">
    <property type="entry name" value="SENSOR HISTIDINE KINASE"/>
    <property type="match status" value="1"/>
</dbReference>
<reference evidence="12" key="1">
    <citation type="submission" date="2016-12" db="EMBL/GenBank/DDBJ databases">
        <title>Comparative genomics of four Isosphaeraceae planctomycetes: a common pool of plasmids and glycoside hydrolase genes.</title>
        <authorList>
            <person name="Ivanova A."/>
        </authorList>
    </citation>
    <scope>NUCLEOTIDE SEQUENCE [LARGE SCALE GENOMIC DNA]</scope>
    <source>
        <strain evidence="12">PX4</strain>
    </source>
</reference>
<dbReference type="InterPro" id="IPR036097">
    <property type="entry name" value="HisK_dim/P_sf"/>
</dbReference>
<protein>
    <recommendedName>
        <fullName evidence="2">histidine kinase</fullName>
        <ecNumber evidence="2">2.7.13.3</ecNumber>
    </recommendedName>
</protein>
<dbReference type="InterPro" id="IPR036890">
    <property type="entry name" value="HATPase_C_sf"/>
</dbReference>
<dbReference type="InterPro" id="IPR003594">
    <property type="entry name" value="HATPase_dom"/>
</dbReference>
<evidence type="ECO:0000256" key="9">
    <source>
        <dbReference type="SAM" id="Phobius"/>
    </source>
</evidence>
<feature type="domain" description="Histidine kinase" evidence="10">
    <location>
        <begin position="206"/>
        <end position="414"/>
    </location>
</feature>
<dbReference type="STRING" id="1387353.BSF38_03140"/>
<keyword evidence="3" id="KW-0597">Phosphoprotein</keyword>
<comment type="catalytic activity">
    <reaction evidence="1">
        <text>ATP + protein L-histidine = ADP + protein N-phospho-L-histidine.</text>
        <dbReference type="EC" id="2.7.13.3"/>
    </reaction>
</comment>
<dbReference type="SMART" id="SM00388">
    <property type="entry name" value="HisKA"/>
    <property type="match status" value="1"/>
</dbReference>
<dbReference type="AlphaFoldDB" id="A0A1U7CRT7"/>
<keyword evidence="9" id="KW-0812">Transmembrane</keyword>
<evidence type="ECO:0000256" key="3">
    <source>
        <dbReference type="ARBA" id="ARBA00022553"/>
    </source>
</evidence>
<dbReference type="InterPro" id="IPR003661">
    <property type="entry name" value="HisK_dim/P_dom"/>
</dbReference>
<feature type="transmembrane region" description="Helical" evidence="9">
    <location>
        <begin position="6"/>
        <end position="32"/>
    </location>
</feature>
<dbReference type="SMART" id="SM00387">
    <property type="entry name" value="HATPase_c"/>
    <property type="match status" value="1"/>
</dbReference>
<keyword evidence="9" id="KW-1133">Transmembrane helix</keyword>
<dbReference type="PROSITE" id="PS50109">
    <property type="entry name" value="HIS_KIN"/>
    <property type="match status" value="1"/>
</dbReference>
<evidence type="ECO:0000256" key="5">
    <source>
        <dbReference type="ARBA" id="ARBA00022741"/>
    </source>
</evidence>
<feature type="transmembrane region" description="Helical" evidence="9">
    <location>
        <begin position="160"/>
        <end position="184"/>
    </location>
</feature>
<dbReference type="SUPFAM" id="SSF47384">
    <property type="entry name" value="Homodimeric domain of signal transducing histidine kinase"/>
    <property type="match status" value="1"/>
</dbReference>
<sequence>MLTRTLLLRIAGPSLLMSLVFLVSCTVAAVYLNRRQAATVRALDDNLRSRRIVDDLLRDLNELVVISLHGERGDRASGLHDHVRDLLKESKRAGHGLEEARIVDRLEAGFHRYLETATTPGRAGLEILETDIRVAARDLDLHNAMETARSQAAMHRTASWMAWGLVGVSVVATAAGLLIGYGVVRGLERMVIQAEQMAGVGQIAAGMAHELRNPLTAISMLVQLQREKAQEEGLPAEDLHVIEQEIGRMEERLNAFIDFARPARPRWRRIDLAEVTAQTLSLMQGRASKQRVQLNFHAPATPIVIEADAEQIGRVLINLGLNALDAMPRGGRLDVALEQEADGSVDLTVGDTGPGVDPKHLSRLFEPFFTSKEAGLGLGLPISQRIARDHGGSLQATNRPEGGAAFILRLPSITRTA</sequence>
<keyword evidence="4 11" id="KW-0808">Transferase</keyword>
<keyword evidence="6" id="KW-0418">Kinase</keyword>
<keyword evidence="12" id="KW-1185">Reference proteome</keyword>
<accession>A0A1U7CRT7</accession>
<keyword evidence="8" id="KW-0902">Two-component regulatory system</keyword>
<dbReference type="Pfam" id="PF00512">
    <property type="entry name" value="HisKA"/>
    <property type="match status" value="1"/>
</dbReference>
<evidence type="ECO:0000259" key="10">
    <source>
        <dbReference type="PROSITE" id="PS50109"/>
    </source>
</evidence>
<dbReference type="Gene3D" id="3.30.565.10">
    <property type="entry name" value="Histidine kinase-like ATPase, C-terminal domain"/>
    <property type="match status" value="1"/>
</dbReference>
<dbReference type="GO" id="GO:0005524">
    <property type="term" value="F:ATP binding"/>
    <property type="evidence" value="ECO:0007669"/>
    <property type="project" value="UniProtKB-KW"/>
</dbReference>
<name>A0A1U7CRT7_9BACT</name>
<evidence type="ECO:0000256" key="7">
    <source>
        <dbReference type="ARBA" id="ARBA00022840"/>
    </source>
</evidence>
<evidence type="ECO:0000256" key="2">
    <source>
        <dbReference type="ARBA" id="ARBA00012438"/>
    </source>
</evidence>
<keyword evidence="9" id="KW-0472">Membrane</keyword>
<dbReference type="InterPro" id="IPR005467">
    <property type="entry name" value="His_kinase_dom"/>
</dbReference>
<dbReference type="EC" id="2.7.13.3" evidence="2"/>
<evidence type="ECO:0000256" key="8">
    <source>
        <dbReference type="ARBA" id="ARBA00023012"/>
    </source>
</evidence>
<dbReference type="PROSITE" id="PS51257">
    <property type="entry name" value="PROKAR_LIPOPROTEIN"/>
    <property type="match status" value="1"/>
</dbReference>
<dbReference type="GO" id="GO:0000155">
    <property type="term" value="F:phosphorelay sensor kinase activity"/>
    <property type="evidence" value="ECO:0007669"/>
    <property type="project" value="InterPro"/>
</dbReference>
<dbReference type="Gene3D" id="1.10.287.130">
    <property type="match status" value="1"/>
</dbReference>
<dbReference type="PRINTS" id="PR00344">
    <property type="entry name" value="BCTRLSENSOR"/>
</dbReference>
<gene>
    <name evidence="11" type="primary">zraS_8</name>
    <name evidence="11" type="ORF">BSF38_03140</name>
</gene>
<dbReference type="RefSeq" id="WP_237170477.1">
    <property type="nucleotide sequence ID" value="NZ_CP019082.1"/>
</dbReference>
<dbReference type="Pfam" id="PF02518">
    <property type="entry name" value="HATPase_c"/>
    <property type="match status" value="1"/>
</dbReference>
<evidence type="ECO:0000313" key="11">
    <source>
        <dbReference type="EMBL" id="APW61618.1"/>
    </source>
</evidence>
<dbReference type="EMBL" id="CP019082">
    <property type="protein sequence ID" value="APW61618.1"/>
    <property type="molecule type" value="Genomic_DNA"/>
</dbReference>
<proteinExistence type="predicted"/>
<dbReference type="SUPFAM" id="SSF55874">
    <property type="entry name" value="ATPase domain of HSP90 chaperone/DNA topoisomerase II/histidine kinase"/>
    <property type="match status" value="1"/>
</dbReference>
<evidence type="ECO:0000256" key="6">
    <source>
        <dbReference type="ARBA" id="ARBA00022777"/>
    </source>
</evidence>
<dbReference type="PANTHER" id="PTHR43065:SF10">
    <property type="entry name" value="PEROXIDE STRESS-ACTIVATED HISTIDINE KINASE MAK3"/>
    <property type="match status" value="1"/>
</dbReference>
<dbReference type="InterPro" id="IPR004358">
    <property type="entry name" value="Sig_transdc_His_kin-like_C"/>
</dbReference>
<dbReference type="CDD" id="cd00082">
    <property type="entry name" value="HisKA"/>
    <property type="match status" value="1"/>
</dbReference>
<evidence type="ECO:0000256" key="4">
    <source>
        <dbReference type="ARBA" id="ARBA00022679"/>
    </source>
</evidence>
<keyword evidence="7" id="KW-0067">ATP-binding</keyword>
<dbReference type="KEGG" id="pbor:BSF38_03140"/>
<organism evidence="11 12">
    <name type="scientific">Paludisphaera borealis</name>
    <dbReference type="NCBI Taxonomy" id="1387353"/>
    <lineage>
        <taxon>Bacteria</taxon>
        <taxon>Pseudomonadati</taxon>
        <taxon>Planctomycetota</taxon>
        <taxon>Planctomycetia</taxon>
        <taxon>Isosphaerales</taxon>
        <taxon>Isosphaeraceae</taxon>
        <taxon>Paludisphaera</taxon>
    </lineage>
</organism>
<keyword evidence="5" id="KW-0547">Nucleotide-binding</keyword>
<evidence type="ECO:0000256" key="1">
    <source>
        <dbReference type="ARBA" id="ARBA00000085"/>
    </source>
</evidence>
<dbReference type="Proteomes" id="UP000186309">
    <property type="component" value="Chromosome"/>
</dbReference>